<dbReference type="Proteomes" id="UP000642468">
    <property type="component" value="Unassembled WGS sequence"/>
</dbReference>
<accession>A0ABR8JH39</accession>
<keyword evidence="1" id="KW-0732">Signal</keyword>
<evidence type="ECO:0000256" key="1">
    <source>
        <dbReference type="SAM" id="SignalP"/>
    </source>
</evidence>
<dbReference type="SUPFAM" id="SSF159501">
    <property type="entry name" value="EreA/ChaN-like"/>
    <property type="match status" value="1"/>
</dbReference>
<feature type="signal peptide" evidence="1">
    <location>
        <begin position="1"/>
        <end position="23"/>
    </location>
</feature>
<dbReference type="InterPro" id="IPR052036">
    <property type="entry name" value="Hydrolase/PRTase-associated"/>
</dbReference>
<evidence type="ECO:0000313" key="2">
    <source>
        <dbReference type="EMBL" id="MBD2714134.1"/>
    </source>
</evidence>
<dbReference type="Gene3D" id="3.30.1870.10">
    <property type="entry name" value="EreA-like, domain 2"/>
    <property type="match status" value="1"/>
</dbReference>
<dbReference type="PROSITE" id="PS51257">
    <property type="entry name" value="PROKAR_LIPOPROTEIN"/>
    <property type="match status" value="1"/>
</dbReference>
<organism evidence="2 3">
    <name type="scientific">Hymenobacter duratus</name>
    <dbReference type="NCBI Taxonomy" id="2771356"/>
    <lineage>
        <taxon>Bacteria</taxon>
        <taxon>Pseudomonadati</taxon>
        <taxon>Bacteroidota</taxon>
        <taxon>Cytophagia</taxon>
        <taxon>Cytophagales</taxon>
        <taxon>Hymenobacteraceae</taxon>
        <taxon>Hymenobacter</taxon>
    </lineage>
</organism>
<dbReference type="RefSeq" id="WP_190783241.1">
    <property type="nucleotide sequence ID" value="NZ_JACWZZ010000001.1"/>
</dbReference>
<dbReference type="PANTHER" id="PTHR31299:SF0">
    <property type="entry name" value="ESTERASE, PUTATIVE (AFU_ORTHOLOGUE AFUA_1G05850)-RELATED"/>
    <property type="match status" value="1"/>
</dbReference>
<dbReference type="EMBL" id="JACWZZ010000001">
    <property type="protein sequence ID" value="MBD2714134.1"/>
    <property type="molecule type" value="Genomic_DNA"/>
</dbReference>
<gene>
    <name evidence="2" type="ORF">IC231_03695</name>
</gene>
<dbReference type="Gene3D" id="3.40.1660.10">
    <property type="entry name" value="EreA-like (biosynthetic domain)"/>
    <property type="match status" value="1"/>
</dbReference>
<name>A0ABR8JH39_9BACT</name>
<dbReference type="CDD" id="cd14728">
    <property type="entry name" value="Ere-like"/>
    <property type="match status" value="1"/>
</dbReference>
<evidence type="ECO:0000313" key="3">
    <source>
        <dbReference type="Proteomes" id="UP000642468"/>
    </source>
</evidence>
<proteinExistence type="predicted"/>
<dbReference type="PANTHER" id="PTHR31299">
    <property type="entry name" value="ESTERASE, PUTATIVE (AFU_ORTHOLOGUE AFUA_1G05850)-RELATED"/>
    <property type="match status" value="1"/>
</dbReference>
<sequence length="446" mass="49143">MKTLFRSLLAAALFTGASCTASAQTAPAAPVAPAADTARITLNPALINAVNTQTFEQFRETVRPLIAQMAGKRVVSMGEGTHGTAEFYKLRFWLTRILVEEHGFDRLALENTYGDTYLLNQALQQRRSTPASLKPLMQRHLLAMWQNQEMADVLTWMQTYNRTHRRDVELTGIDIMFVTADAQLLQAGLAKVRNPEVQAATAQLLKNAQYNDNYWYKLSDPAFKRNRPEWLANGGEGYKAADKVLAALATAKLPRKQQEVLAGAAKNARLAFDVFYQYEVFKRNSSRDSAFAEMTKFVAGPRHKVIVWSHNAHVARTVAAAGDSNGGGTGDFLERMFQGQYYVLATGTAGGTFAATTDRFISPASVMTAHPLPQAKAGSWEASLSQVASPVYFFNTHQLGAQDLQRPLRLVGQTVGSEDFYSDTQLGKSYDALLFVRQSTAATPLQ</sequence>
<dbReference type="Gene3D" id="1.20.1440.30">
    <property type="entry name" value="Biosynthetic Protein domain"/>
    <property type="match status" value="1"/>
</dbReference>
<keyword evidence="3" id="KW-1185">Reference proteome</keyword>
<reference evidence="2 3" key="1">
    <citation type="submission" date="2020-09" db="EMBL/GenBank/DDBJ databases">
        <authorList>
            <person name="Kim M.K."/>
        </authorList>
    </citation>
    <scope>NUCLEOTIDE SEQUENCE [LARGE SCALE GENOMIC DNA]</scope>
    <source>
        <strain evidence="2 3">BT646</strain>
    </source>
</reference>
<comment type="caution">
    <text evidence="2">The sequence shown here is derived from an EMBL/GenBank/DDBJ whole genome shotgun (WGS) entry which is preliminary data.</text>
</comment>
<dbReference type="Pfam" id="PF05139">
    <property type="entry name" value="Erythro_esteras"/>
    <property type="match status" value="1"/>
</dbReference>
<feature type="chain" id="PRO_5047406100" evidence="1">
    <location>
        <begin position="24"/>
        <end position="446"/>
    </location>
</feature>
<dbReference type="InterPro" id="IPR007815">
    <property type="entry name" value="Emycin_Estase"/>
</dbReference>
<protein>
    <submittedName>
        <fullName evidence="2">Erythromycin esterase family protein</fullName>
    </submittedName>
</protein>